<sequence length="1011" mass="113041">MPTHNQTQTDSSGSSLDLPERPAILTTKKDSNSPQGVNQNANASVVPRTKPLKVCKKCGKQLSGQFVRALDETFHIECFTCVDCGSQVASKFFPIDDPSSPGTQLPLCERDYFRRLDLLCHVCGGALRSSYVTAVGHKYHIEHFTCSVCPTRFGLKDNYYKHEGNVYCHYHYSRNFAAHCEGCQMSILKQIVLIYRYGRQQQWHPECYMINKFWNIKLCNSPTEVKSYLDSLDQKQLKETEMDISSKVYRIWTILSAFEEAAAAYISEMLQYASIAQYKDALMACAGLSWKVSHLFASIDLLIALGKKTQYARSGSSKSDRTFAGREPKVLCKKIVSYLSLVSRGVQAGTRTDEASDNVLMNQELLNLVTEIAHHLKLLIRLILNEAIRLDHDIPSSKAIYRSLDVLSPASSAKVDTPEKLTRSSSILTADVCVGCGTSIEESCVRFEHHRWHIGCLKCSVCGKAFDTQDLSEILYSKQHNAICCGSCNMHPDAQEGLLYVSRLSQFSFLLQIALARLYVSFTPRDENEEMNDANIPPQEMVNPEKIPNQHITNGHNESASPNVSNSAVVRKAMRNVSSASARSKVSVRTNLSVDSQSRAEAVHRASDILRSEKNLTLNDIPRIVAVENAKTFRPNAFRHQTEKSIIESPRKVYSVDMDVSSVPHENKENHGINSADNFSDMSSDKDLPKFRKSAFFELSDLEDFVVRHVAVQLLAATVKGLYTPAELMKLADFGANSKKPANFLEKLLGRSSKNKKKAGSGVFGAPLSLLTEKYGVESTLGPNSGTYRIPSFVDEIIRAMRHVGMAVEGVFRKNGNIRRLRELAETIDSSPDQLDHCLGNENAVQLAALLKKFLRELPDPLLTRHLYDLWLTLSKIDDIEERKKMIHIACCLLPRSNRDCMLVLFDFLNWVASFSELGEEDGSKMTIHNLSTVITPNILHDGESEEAKGYFLSIEVVNSLIENNTEFSTIPKSVLKTIHDANLLTGEESSVSKQITPKVIQNRVLEATKN</sequence>
<evidence type="ECO:0000256" key="5">
    <source>
        <dbReference type="SAM" id="MobiDB-lite"/>
    </source>
</evidence>
<dbReference type="PANTHER" id="PTHR14963">
    <property type="entry name" value="RHO GTPASE ACTIVATING PROTEIN 18,19-RELATED"/>
    <property type="match status" value="1"/>
</dbReference>
<dbReference type="Pfam" id="PF00412">
    <property type="entry name" value="LIM"/>
    <property type="match status" value="2"/>
</dbReference>
<reference evidence="9" key="1">
    <citation type="submission" date="2016-02" db="EMBL/GenBank/DDBJ databases">
        <title>Comparative genomics of biotechnologically important yeasts.</title>
        <authorList>
            <consortium name="DOE Joint Genome Institute"/>
            <person name="Riley R."/>
            <person name="Haridas S."/>
            <person name="Wolfe K.H."/>
            <person name="Lopes M.R."/>
            <person name="Hittinger C.T."/>
            <person name="Goker M."/>
            <person name="Salamov A."/>
            <person name="Wisecaver J."/>
            <person name="Long T.M."/>
            <person name="Aerts A.L."/>
            <person name="Barry K."/>
            <person name="Choi C."/>
            <person name="Clum A."/>
            <person name="Coughlan A.Y."/>
            <person name="Deshpande S."/>
            <person name="Douglass A.P."/>
            <person name="Hanson S.J."/>
            <person name="Klenk H.-P."/>
            <person name="Labutti K."/>
            <person name="Lapidus A."/>
            <person name="Lindquist E."/>
            <person name="Lipzen A."/>
            <person name="Meier-Kolthoff J.P."/>
            <person name="Ohm R.A."/>
            <person name="Otillar R.P."/>
            <person name="Pangilinan J."/>
            <person name="Peng Y."/>
            <person name="Rokas A."/>
            <person name="Rosa C.A."/>
            <person name="Scheuner C."/>
            <person name="Sibirny A.A."/>
            <person name="Slot J.C."/>
            <person name="Stielow J.B."/>
            <person name="Sun H."/>
            <person name="Kurtzman C.P."/>
            <person name="Blackwell M."/>
            <person name="Jeffries T.W."/>
            <person name="Grigoriev I.V."/>
        </authorList>
    </citation>
    <scope>NUCLEOTIDE SEQUENCE [LARGE SCALE GENOMIC DNA]</scope>
    <source>
        <strain evidence="9">NRRL Y-17796</strain>
    </source>
</reference>
<dbReference type="SUPFAM" id="SSF48350">
    <property type="entry name" value="GTPase activation domain, GAP"/>
    <property type="match status" value="1"/>
</dbReference>
<dbReference type="Proteomes" id="UP000095023">
    <property type="component" value="Unassembled WGS sequence"/>
</dbReference>
<dbReference type="PROSITE" id="PS50238">
    <property type="entry name" value="RHOGAP"/>
    <property type="match status" value="1"/>
</dbReference>
<evidence type="ECO:0000313" key="8">
    <source>
        <dbReference type="EMBL" id="ODV89070.1"/>
    </source>
</evidence>
<dbReference type="SMART" id="SM00132">
    <property type="entry name" value="LIM"/>
    <property type="match status" value="3"/>
</dbReference>
<dbReference type="GO" id="GO:0051285">
    <property type="term" value="C:cell cortex of cell tip"/>
    <property type="evidence" value="ECO:0007669"/>
    <property type="project" value="EnsemblFungi"/>
</dbReference>
<dbReference type="PANTHER" id="PTHR14963:SF7">
    <property type="entry name" value="RHO GTPASE-ACTIVATING PROTEIN 19"/>
    <property type="match status" value="1"/>
</dbReference>
<dbReference type="CDD" id="cd09392">
    <property type="entry name" value="LIM2_Lrg1p_like"/>
    <property type="match status" value="1"/>
</dbReference>
<dbReference type="CDD" id="cd09391">
    <property type="entry name" value="LIM1_Lrg1p_like"/>
    <property type="match status" value="1"/>
</dbReference>
<dbReference type="GO" id="GO:1903338">
    <property type="term" value="P:regulation of cell wall organization or biogenesis"/>
    <property type="evidence" value="ECO:0007669"/>
    <property type="project" value="EnsemblFungi"/>
</dbReference>
<feature type="domain" description="LIM zinc-binding" evidence="6">
    <location>
        <begin position="431"/>
        <end position="495"/>
    </location>
</feature>
<evidence type="ECO:0000256" key="3">
    <source>
        <dbReference type="ARBA" id="ARBA00022833"/>
    </source>
</evidence>
<dbReference type="GO" id="GO:0051056">
    <property type="term" value="P:regulation of small GTPase mediated signal transduction"/>
    <property type="evidence" value="ECO:0007669"/>
    <property type="project" value="TreeGrafter"/>
</dbReference>
<dbReference type="InterPro" id="IPR001781">
    <property type="entry name" value="Znf_LIM"/>
</dbReference>
<dbReference type="EMBL" id="KV453843">
    <property type="protein sequence ID" value="ODV89070.1"/>
    <property type="molecule type" value="Genomic_DNA"/>
</dbReference>
<keyword evidence="9" id="KW-1185">Reference proteome</keyword>
<evidence type="ECO:0000256" key="4">
    <source>
        <dbReference type="PROSITE-ProRule" id="PRU00125"/>
    </source>
</evidence>
<feature type="region of interest" description="Disordered" evidence="5">
    <location>
        <begin position="1"/>
        <end position="43"/>
    </location>
</feature>
<dbReference type="InterPro" id="IPR008936">
    <property type="entry name" value="Rho_GTPase_activation_prot"/>
</dbReference>
<evidence type="ECO:0000259" key="6">
    <source>
        <dbReference type="PROSITE" id="PS50023"/>
    </source>
</evidence>
<dbReference type="Pfam" id="PF00620">
    <property type="entry name" value="RhoGAP"/>
    <property type="match status" value="1"/>
</dbReference>
<dbReference type="PROSITE" id="PS00478">
    <property type="entry name" value="LIM_DOMAIN_1"/>
    <property type="match status" value="3"/>
</dbReference>
<dbReference type="Gene3D" id="1.10.555.10">
    <property type="entry name" value="Rho GTPase activation protein"/>
    <property type="match status" value="1"/>
</dbReference>
<keyword evidence="1" id="KW-0343">GTPase activation</keyword>
<dbReference type="GO" id="GO:0046872">
    <property type="term" value="F:metal ion binding"/>
    <property type="evidence" value="ECO:0007669"/>
    <property type="project" value="UniProtKB-KW"/>
</dbReference>
<feature type="domain" description="Rho-GAP" evidence="7">
    <location>
        <begin position="766"/>
        <end position="969"/>
    </location>
</feature>
<dbReference type="Gene3D" id="2.10.110.10">
    <property type="entry name" value="Cysteine Rich Protein"/>
    <property type="match status" value="3"/>
</dbReference>
<organism evidence="8 9">
    <name type="scientific">Tortispora caseinolytica NRRL Y-17796</name>
    <dbReference type="NCBI Taxonomy" id="767744"/>
    <lineage>
        <taxon>Eukaryota</taxon>
        <taxon>Fungi</taxon>
        <taxon>Dikarya</taxon>
        <taxon>Ascomycota</taxon>
        <taxon>Saccharomycotina</taxon>
        <taxon>Trigonopsidomycetes</taxon>
        <taxon>Trigonopsidales</taxon>
        <taxon>Trigonopsidaceae</taxon>
        <taxon>Tortispora</taxon>
    </lineage>
</organism>
<dbReference type="GO" id="GO:0000935">
    <property type="term" value="C:division septum"/>
    <property type="evidence" value="ECO:0007669"/>
    <property type="project" value="EnsemblFungi"/>
</dbReference>
<evidence type="ECO:0008006" key="10">
    <source>
        <dbReference type="Google" id="ProtNLM"/>
    </source>
</evidence>
<dbReference type="SMART" id="SM00324">
    <property type="entry name" value="RhoGAP"/>
    <property type="match status" value="1"/>
</dbReference>
<dbReference type="OrthoDB" id="20689at2759"/>
<gene>
    <name evidence="8" type="ORF">CANCADRAFT_58101</name>
</gene>
<keyword evidence="2 4" id="KW-0479">Metal-binding</keyword>
<accession>A0A1E4TBD6</accession>
<keyword evidence="3 4" id="KW-0862">Zinc</keyword>
<evidence type="ECO:0000256" key="2">
    <source>
        <dbReference type="ARBA" id="ARBA00022723"/>
    </source>
</evidence>
<protein>
    <recommendedName>
        <fullName evidence="10">RhoGAP-domain-containing protein</fullName>
    </recommendedName>
</protein>
<evidence type="ECO:0000259" key="7">
    <source>
        <dbReference type="PROSITE" id="PS50238"/>
    </source>
</evidence>
<feature type="domain" description="LIM zinc-binding" evidence="6">
    <location>
        <begin position="118"/>
        <end position="178"/>
    </location>
</feature>
<keyword evidence="4" id="KW-0440">LIM domain</keyword>
<proteinExistence type="predicted"/>
<dbReference type="GO" id="GO:0032956">
    <property type="term" value="P:regulation of actin cytoskeleton organization"/>
    <property type="evidence" value="ECO:0007669"/>
    <property type="project" value="EnsemblFungi"/>
</dbReference>
<dbReference type="PROSITE" id="PS50023">
    <property type="entry name" value="LIM_DOMAIN_2"/>
    <property type="match status" value="3"/>
</dbReference>
<evidence type="ECO:0000256" key="1">
    <source>
        <dbReference type="ARBA" id="ARBA00022468"/>
    </source>
</evidence>
<dbReference type="GO" id="GO:0005096">
    <property type="term" value="F:GTPase activator activity"/>
    <property type="evidence" value="ECO:0007669"/>
    <property type="project" value="UniProtKB-KW"/>
</dbReference>
<evidence type="ECO:0000313" key="9">
    <source>
        <dbReference type="Proteomes" id="UP000095023"/>
    </source>
</evidence>
<feature type="domain" description="LIM zinc-binding" evidence="6">
    <location>
        <begin position="53"/>
        <end position="117"/>
    </location>
</feature>
<feature type="compositionally biased region" description="Polar residues" evidence="5">
    <location>
        <begin position="1"/>
        <end position="15"/>
    </location>
</feature>
<feature type="compositionally biased region" description="Polar residues" evidence="5">
    <location>
        <begin position="32"/>
        <end position="43"/>
    </location>
</feature>
<dbReference type="GO" id="GO:0007165">
    <property type="term" value="P:signal transduction"/>
    <property type="evidence" value="ECO:0007669"/>
    <property type="project" value="InterPro"/>
</dbReference>
<name>A0A1E4TBD6_9ASCO</name>
<dbReference type="InterPro" id="IPR000198">
    <property type="entry name" value="RhoGAP_dom"/>
</dbReference>
<dbReference type="SUPFAM" id="SSF57716">
    <property type="entry name" value="Glucocorticoid receptor-like (DNA-binding domain)"/>
    <property type="match status" value="3"/>
</dbReference>
<dbReference type="AlphaFoldDB" id="A0A1E4TBD6"/>